<name>A0A2N5D776_9CAUL</name>
<protein>
    <recommendedName>
        <fullName evidence="3">DUF5655 domain-containing protein</fullName>
    </recommendedName>
</protein>
<evidence type="ECO:0000313" key="1">
    <source>
        <dbReference type="EMBL" id="PLR21907.1"/>
    </source>
</evidence>
<comment type="caution">
    <text evidence="1">The sequence shown here is derived from an EMBL/GenBank/DDBJ whole genome shotgun (WGS) entry which is preliminary data.</text>
</comment>
<dbReference type="EMBL" id="PJRS01000041">
    <property type="protein sequence ID" value="PLR21907.1"/>
    <property type="molecule type" value="Genomic_DNA"/>
</dbReference>
<dbReference type="OrthoDB" id="7193251at2"/>
<keyword evidence="2" id="KW-1185">Reference proteome</keyword>
<dbReference type="RefSeq" id="WP_101719739.1">
    <property type="nucleotide sequence ID" value="NZ_PJRS01000041.1"/>
</dbReference>
<accession>A0A2N5D776</accession>
<gene>
    <name evidence="1" type="ORF">SGCZBJ_20280</name>
</gene>
<reference evidence="1 2" key="1">
    <citation type="submission" date="2017-12" db="EMBL/GenBank/DDBJ databases">
        <title>The genome sequence of Caulobacter sp. 410.</title>
        <authorList>
            <person name="Gao J."/>
            <person name="Mao X."/>
            <person name="Sun J."/>
        </authorList>
    </citation>
    <scope>NUCLEOTIDE SEQUENCE [LARGE SCALE GENOMIC DNA]</scope>
    <source>
        <strain evidence="1 2">410</strain>
    </source>
</reference>
<dbReference type="Proteomes" id="UP000234479">
    <property type="component" value="Unassembled WGS sequence"/>
</dbReference>
<evidence type="ECO:0000313" key="2">
    <source>
        <dbReference type="Proteomes" id="UP000234479"/>
    </source>
</evidence>
<organism evidence="1 2">
    <name type="scientific">Caulobacter zeae</name>
    <dbReference type="NCBI Taxonomy" id="2055137"/>
    <lineage>
        <taxon>Bacteria</taxon>
        <taxon>Pseudomonadati</taxon>
        <taxon>Pseudomonadota</taxon>
        <taxon>Alphaproteobacteria</taxon>
        <taxon>Caulobacterales</taxon>
        <taxon>Caulobacteraceae</taxon>
        <taxon>Caulobacter</taxon>
    </lineage>
</organism>
<evidence type="ECO:0008006" key="3">
    <source>
        <dbReference type="Google" id="ProtNLM"/>
    </source>
</evidence>
<proteinExistence type="predicted"/>
<dbReference type="AlphaFoldDB" id="A0A2N5D776"/>
<sequence length="125" mass="13393">MTPEAFSTLAGRLGAAVQVRHVLDTTQFRVGGRAFATLNWPEAGWAVIKLTLRDQAGAMALSDAVTIEPRRPRNSGVTLVRLKGIDEDAMAYILAAAFREAYVKASRTRPGRGRGAMLAVAKDPG</sequence>